<organism evidence="2 3">
    <name type="scientific">Actinomadura fulvescens</name>
    <dbReference type="NCBI Taxonomy" id="46160"/>
    <lineage>
        <taxon>Bacteria</taxon>
        <taxon>Bacillati</taxon>
        <taxon>Actinomycetota</taxon>
        <taxon>Actinomycetes</taxon>
        <taxon>Streptosporangiales</taxon>
        <taxon>Thermomonosporaceae</taxon>
        <taxon>Actinomadura</taxon>
    </lineage>
</organism>
<feature type="compositionally biased region" description="Basic and acidic residues" evidence="1">
    <location>
        <begin position="241"/>
        <end position="254"/>
    </location>
</feature>
<proteinExistence type="predicted"/>
<evidence type="ECO:0000313" key="2">
    <source>
        <dbReference type="EMBL" id="GAA2626413.1"/>
    </source>
</evidence>
<evidence type="ECO:0000313" key="3">
    <source>
        <dbReference type="Proteomes" id="UP001501509"/>
    </source>
</evidence>
<evidence type="ECO:0000256" key="1">
    <source>
        <dbReference type="SAM" id="MobiDB-lite"/>
    </source>
</evidence>
<dbReference type="EMBL" id="BAAATD010000013">
    <property type="protein sequence ID" value="GAA2626413.1"/>
    <property type="molecule type" value="Genomic_DNA"/>
</dbReference>
<accession>A0ABP6CTW2</accession>
<feature type="region of interest" description="Disordered" evidence="1">
    <location>
        <begin position="211"/>
        <end position="258"/>
    </location>
</feature>
<evidence type="ECO:0008006" key="4">
    <source>
        <dbReference type="Google" id="ProtNLM"/>
    </source>
</evidence>
<dbReference type="RefSeq" id="WP_344547173.1">
    <property type="nucleotide sequence ID" value="NZ_BAAATD010000013.1"/>
</dbReference>
<dbReference type="InterPro" id="IPR013381">
    <property type="entry name" value="CRISPR-assoc_prot_Cse1"/>
</dbReference>
<name>A0ABP6CTW2_9ACTN</name>
<dbReference type="NCBIfam" id="TIGR02547">
    <property type="entry name" value="casA_cse1"/>
    <property type="match status" value="1"/>
</dbReference>
<dbReference type="Pfam" id="PF09481">
    <property type="entry name" value="CRISPR_Cse1"/>
    <property type="match status" value="1"/>
</dbReference>
<reference evidence="3" key="1">
    <citation type="journal article" date="2019" name="Int. J. Syst. Evol. Microbiol.">
        <title>The Global Catalogue of Microorganisms (GCM) 10K type strain sequencing project: providing services to taxonomists for standard genome sequencing and annotation.</title>
        <authorList>
            <consortium name="The Broad Institute Genomics Platform"/>
            <consortium name="The Broad Institute Genome Sequencing Center for Infectious Disease"/>
            <person name="Wu L."/>
            <person name="Ma J."/>
        </authorList>
    </citation>
    <scope>NUCLEOTIDE SEQUENCE [LARGE SCALE GENOMIC DNA]</scope>
    <source>
        <strain evidence="3">JCM 6833</strain>
    </source>
</reference>
<protein>
    <recommendedName>
        <fullName evidence="4">Type I-E CRISPR-associated protein Cse1/CasA</fullName>
    </recommendedName>
</protein>
<comment type="caution">
    <text evidence="2">The sequence shown here is derived from an EMBL/GenBank/DDBJ whole genome shotgun (WGS) entry which is preliminary data.</text>
</comment>
<sequence length="504" mass="55012">MTTDLASAPPTGRPDAVFDLLARPWIPVQTTTGCQQLLSLRDTLLRAHELADLAADGPMEQVALHRLLLAVIHRALGGPVDHDQWAAWWRTGRLDAAPITRFLDEHAGRFDLWGARPFAQTPGLQTKLVPVDRLTAYPDRGAGAGWFAPVPRELTEAQAAVWLLWCQAYDTGGIRAAHGGGRAMGTPSGHAGWSSQIRLCGHTLAQTLLLSLPPLPPPTGPLTDPDRAASQSQPPPDDLGWWERRDPPHRRNDHSPVGPIHTLTWASRRILLHRDDDGMVRRVQIAAGDDARRLPGDPHTARPARRATWRTDTDPWRLLELLGALDAAELPDLDATDPDATIEHEPVPQPGVLTAVAERVTGGHLPGDTTIRITLTQVRYNRHRSMIEDAAQWQLAIPAAACTPGTTAHRALTTMAWTLARIERAVVSATTAAARTRPHTAEQIAHLAEQARMQLRADLDPAVRQVARDPSPAAIDRLTETARQASSRHLTHALDQAIQSGWGL</sequence>
<dbReference type="Proteomes" id="UP001501509">
    <property type="component" value="Unassembled WGS sequence"/>
</dbReference>
<gene>
    <name evidence="2" type="ORF">GCM10010411_74170</name>
</gene>
<keyword evidence="3" id="KW-1185">Reference proteome</keyword>